<organism evidence="2 3">
    <name type="scientific">Allacma fusca</name>
    <dbReference type="NCBI Taxonomy" id="39272"/>
    <lineage>
        <taxon>Eukaryota</taxon>
        <taxon>Metazoa</taxon>
        <taxon>Ecdysozoa</taxon>
        <taxon>Arthropoda</taxon>
        <taxon>Hexapoda</taxon>
        <taxon>Collembola</taxon>
        <taxon>Symphypleona</taxon>
        <taxon>Sminthuridae</taxon>
        <taxon>Allacma</taxon>
    </lineage>
</organism>
<dbReference type="OrthoDB" id="7902892at2759"/>
<sequence length="286" mass="31957">MKIRLLVLILFVISPQHVLISGLKCHQCRVMPGVDDRCPCDTDPNFGSCTGRSRTVEQFTTVNHLWSPQVTDALMQSPSSSTKKIQEACAIIVYEETGSGTLQGLSRNATTKVGMDNYFPDDANCDSLRAAPPGIYAWGVKLKKFRIVKSCVCFTDFCNSLVVDFSYDGKNPLVLSSSALIVSLSSIVVTQVPCRRTILRQIQHFRQHASLCNYKSKGRPRTARTEENREIITEILENRPDTSARQLVRETGISRHAVRSLIKDAGFKMNRPTGVNQNNVSYIRDE</sequence>
<evidence type="ECO:0000313" key="3">
    <source>
        <dbReference type="Proteomes" id="UP000708208"/>
    </source>
</evidence>
<reference evidence="2" key="1">
    <citation type="submission" date="2021-06" db="EMBL/GenBank/DDBJ databases">
        <authorList>
            <person name="Hodson N. C."/>
            <person name="Mongue J. A."/>
            <person name="Jaron S. K."/>
        </authorList>
    </citation>
    <scope>NUCLEOTIDE SEQUENCE</scope>
</reference>
<proteinExistence type="predicted"/>
<name>A0A8J2PQN0_9HEXA</name>
<gene>
    <name evidence="2" type="ORF">AFUS01_LOCUS34104</name>
</gene>
<feature type="chain" id="PRO_5035292573" evidence="1">
    <location>
        <begin position="21"/>
        <end position="286"/>
    </location>
</feature>
<comment type="caution">
    <text evidence="2">The sequence shown here is derived from an EMBL/GenBank/DDBJ whole genome shotgun (WGS) entry which is preliminary data.</text>
</comment>
<dbReference type="Proteomes" id="UP000708208">
    <property type="component" value="Unassembled WGS sequence"/>
</dbReference>
<dbReference type="AlphaFoldDB" id="A0A8J2PQN0"/>
<evidence type="ECO:0000256" key="1">
    <source>
        <dbReference type="SAM" id="SignalP"/>
    </source>
</evidence>
<protein>
    <submittedName>
        <fullName evidence="2">Uncharacterized protein</fullName>
    </submittedName>
</protein>
<keyword evidence="1" id="KW-0732">Signal</keyword>
<evidence type="ECO:0000313" key="2">
    <source>
        <dbReference type="EMBL" id="CAG7823916.1"/>
    </source>
</evidence>
<accession>A0A8J2PQN0</accession>
<keyword evidence="3" id="KW-1185">Reference proteome</keyword>
<dbReference type="EMBL" id="CAJVCH010531012">
    <property type="protein sequence ID" value="CAG7823916.1"/>
    <property type="molecule type" value="Genomic_DNA"/>
</dbReference>
<feature type="signal peptide" evidence="1">
    <location>
        <begin position="1"/>
        <end position="20"/>
    </location>
</feature>